<protein>
    <submittedName>
        <fullName evidence="1">Uncharacterized protein</fullName>
    </submittedName>
</protein>
<proteinExistence type="predicted"/>
<organism evidence="1 2">
    <name type="scientific">Pleuronectes platessa</name>
    <name type="common">European plaice</name>
    <dbReference type="NCBI Taxonomy" id="8262"/>
    <lineage>
        <taxon>Eukaryota</taxon>
        <taxon>Metazoa</taxon>
        <taxon>Chordata</taxon>
        <taxon>Craniata</taxon>
        <taxon>Vertebrata</taxon>
        <taxon>Euteleostomi</taxon>
        <taxon>Actinopterygii</taxon>
        <taxon>Neopterygii</taxon>
        <taxon>Teleostei</taxon>
        <taxon>Neoteleostei</taxon>
        <taxon>Acanthomorphata</taxon>
        <taxon>Carangaria</taxon>
        <taxon>Pleuronectiformes</taxon>
        <taxon>Pleuronectoidei</taxon>
        <taxon>Pleuronectidae</taxon>
        <taxon>Pleuronectes</taxon>
    </lineage>
</organism>
<evidence type="ECO:0000313" key="1">
    <source>
        <dbReference type="EMBL" id="CAB1442079.1"/>
    </source>
</evidence>
<name>A0A9N7YY61_PLEPL</name>
<dbReference type="EMBL" id="CADEAL010002779">
    <property type="protein sequence ID" value="CAB1442079.1"/>
    <property type="molecule type" value="Genomic_DNA"/>
</dbReference>
<sequence>MHYVFDWSRTSPERLHPSKDYAAARTRARPVSAGICVSQKKLRQIVDPSQRLLGQLHKIVYISQLPPAPHHNIRRRVIERFKKSLFHYGSDPYNLKVELSKLGTA</sequence>
<comment type="caution">
    <text evidence="1">The sequence shown here is derived from an EMBL/GenBank/DDBJ whole genome shotgun (WGS) entry which is preliminary data.</text>
</comment>
<keyword evidence="2" id="KW-1185">Reference proteome</keyword>
<reference evidence="1" key="1">
    <citation type="submission" date="2020-03" db="EMBL/GenBank/DDBJ databases">
        <authorList>
            <person name="Weist P."/>
        </authorList>
    </citation>
    <scope>NUCLEOTIDE SEQUENCE</scope>
</reference>
<evidence type="ECO:0000313" key="2">
    <source>
        <dbReference type="Proteomes" id="UP001153269"/>
    </source>
</evidence>
<dbReference type="Proteomes" id="UP001153269">
    <property type="component" value="Unassembled WGS sequence"/>
</dbReference>
<accession>A0A9N7YY61</accession>
<dbReference type="AlphaFoldDB" id="A0A9N7YY61"/>
<gene>
    <name evidence="1" type="ORF">PLEPLA_LOCUS29782</name>
</gene>